<comment type="similarity">
    <text evidence="2 9">Belongs to the GOSR1 family.</text>
</comment>
<dbReference type="EMBL" id="CAFZ01000019">
    <property type="protein sequence ID" value="CCA67747.1"/>
    <property type="molecule type" value="Genomic_DNA"/>
</dbReference>
<dbReference type="GO" id="GO:0005797">
    <property type="term" value="C:Golgi medial cisterna"/>
    <property type="evidence" value="ECO:0007669"/>
    <property type="project" value="TreeGrafter"/>
</dbReference>
<evidence type="ECO:0000256" key="2">
    <source>
        <dbReference type="ARBA" id="ARBA00008473"/>
    </source>
</evidence>
<dbReference type="InParanoid" id="G4T8X9"/>
<evidence type="ECO:0000256" key="4">
    <source>
        <dbReference type="ARBA" id="ARBA00022692"/>
    </source>
</evidence>
<dbReference type="Pfam" id="PF12352">
    <property type="entry name" value="V-SNARE_C"/>
    <property type="match status" value="1"/>
</dbReference>
<keyword evidence="5 9" id="KW-0653">Protein transport</keyword>
<dbReference type="PANTHER" id="PTHR21094">
    <property type="entry name" value="GOS-28 SNARE- RELATED"/>
    <property type="match status" value="1"/>
</dbReference>
<dbReference type="GO" id="GO:0005484">
    <property type="term" value="F:SNAP receptor activity"/>
    <property type="evidence" value="ECO:0007669"/>
    <property type="project" value="TreeGrafter"/>
</dbReference>
<keyword evidence="6 10" id="KW-1133">Transmembrane helix</keyword>
<dbReference type="eggNOG" id="KOG3208">
    <property type="taxonomic scope" value="Eukaryota"/>
</dbReference>
<gene>
    <name evidence="11" type="ORF">PIIN_01572</name>
</gene>
<keyword evidence="8 9" id="KW-0472">Membrane</keyword>
<keyword evidence="4 10" id="KW-0812">Transmembrane</keyword>
<dbReference type="InterPro" id="IPR023601">
    <property type="entry name" value="Golgi_SNAP_su1"/>
</dbReference>
<protein>
    <recommendedName>
        <fullName evidence="9">Golgi SNAP receptor complex member 1</fullName>
    </recommendedName>
</protein>
<evidence type="ECO:0000256" key="6">
    <source>
        <dbReference type="ARBA" id="ARBA00022989"/>
    </source>
</evidence>
<keyword evidence="12" id="KW-1185">Reference proteome</keyword>
<evidence type="ECO:0000256" key="9">
    <source>
        <dbReference type="PIRNR" id="PIRNR027109"/>
    </source>
</evidence>
<name>G4T8X9_SERID</name>
<keyword evidence="7 9" id="KW-0333">Golgi apparatus</keyword>
<dbReference type="HOGENOM" id="CLU_078034_0_1_1"/>
<dbReference type="PIRSF" id="PIRSF027109">
    <property type="entry name" value="Golgi_SNARE"/>
    <property type="match status" value="1"/>
</dbReference>
<comment type="subunit">
    <text evidence="9">Component of several multiprotein Golgi SNARE complexes.</text>
</comment>
<reference evidence="11 12" key="1">
    <citation type="journal article" date="2011" name="PLoS Pathog.">
        <title>Endophytic Life Strategies Decoded by Genome and Transcriptome Analyses of the Mutualistic Root Symbiont Piriformospora indica.</title>
        <authorList>
            <person name="Zuccaro A."/>
            <person name="Lahrmann U."/>
            <person name="Guldener U."/>
            <person name="Langen G."/>
            <person name="Pfiffi S."/>
            <person name="Biedenkopf D."/>
            <person name="Wong P."/>
            <person name="Samans B."/>
            <person name="Grimm C."/>
            <person name="Basiewicz M."/>
            <person name="Murat C."/>
            <person name="Martin F."/>
            <person name="Kogel K.H."/>
        </authorList>
    </citation>
    <scope>NUCLEOTIDE SEQUENCE [LARGE SCALE GENOMIC DNA]</scope>
    <source>
        <strain evidence="11 12">DSM 11827</strain>
    </source>
</reference>
<dbReference type="OrthoDB" id="422156at2759"/>
<dbReference type="PANTHER" id="PTHR21094:SF2">
    <property type="entry name" value="GOLGI SNAP RECEPTOR COMPLEX MEMBER 1"/>
    <property type="match status" value="1"/>
</dbReference>
<dbReference type="GO" id="GO:0006888">
    <property type="term" value="P:endoplasmic reticulum to Golgi vesicle-mediated transport"/>
    <property type="evidence" value="ECO:0007669"/>
    <property type="project" value="InterPro"/>
</dbReference>
<dbReference type="GO" id="GO:0000139">
    <property type="term" value="C:Golgi membrane"/>
    <property type="evidence" value="ECO:0007669"/>
    <property type="project" value="UniProtKB-SubCell"/>
</dbReference>
<organism evidence="11 12">
    <name type="scientific">Serendipita indica (strain DSM 11827)</name>
    <name type="common">Root endophyte fungus</name>
    <name type="synonym">Piriformospora indica</name>
    <dbReference type="NCBI Taxonomy" id="1109443"/>
    <lineage>
        <taxon>Eukaryota</taxon>
        <taxon>Fungi</taxon>
        <taxon>Dikarya</taxon>
        <taxon>Basidiomycota</taxon>
        <taxon>Agaricomycotina</taxon>
        <taxon>Agaricomycetes</taxon>
        <taxon>Sebacinales</taxon>
        <taxon>Serendipitaceae</taxon>
        <taxon>Serendipita</taxon>
    </lineage>
</organism>
<dbReference type="OMA" id="QAYAVND"/>
<comment type="caution">
    <text evidence="11">The sequence shown here is derived from an EMBL/GenBank/DDBJ whole genome shotgun (WGS) entry which is preliminary data.</text>
</comment>
<dbReference type="Proteomes" id="UP000007148">
    <property type="component" value="Unassembled WGS sequence"/>
</dbReference>
<dbReference type="GO" id="GO:0005801">
    <property type="term" value="C:cis-Golgi network"/>
    <property type="evidence" value="ECO:0007669"/>
    <property type="project" value="InterPro"/>
</dbReference>
<comment type="function">
    <text evidence="9">Involved in transport from the ER to the Golgi apparatus as well as in intra-Golgi transport. It belongs to a super-family of proteins called t-SNAREs or soluble NSF (N-ethylmaleimide-sensitive factor) attachment protein receptor.</text>
</comment>
<dbReference type="AlphaFoldDB" id="G4T8X9"/>
<feature type="transmembrane region" description="Helical" evidence="10">
    <location>
        <begin position="207"/>
        <end position="226"/>
    </location>
</feature>
<keyword evidence="3 9" id="KW-0813">Transport</keyword>
<evidence type="ECO:0000256" key="5">
    <source>
        <dbReference type="ARBA" id="ARBA00022927"/>
    </source>
</evidence>
<evidence type="ECO:0000313" key="11">
    <source>
        <dbReference type="EMBL" id="CCA67747.1"/>
    </source>
</evidence>
<dbReference type="GO" id="GO:0048219">
    <property type="term" value="P:inter-Golgi cisterna vesicle-mediated transport"/>
    <property type="evidence" value="ECO:0007669"/>
    <property type="project" value="TreeGrafter"/>
</dbReference>
<evidence type="ECO:0000256" key="1">
    <source>
        <dbReference type="ARBA" id="ARBA00004409"/>
    </source>
</evidence>
<dbReference type="GO" id="GO:0015031">
    <property type="term" value="P:protein transport"/>
    <property type="evidence" value="ECO:0007669"/>
    <property type="project" value="UniProtKB-KW"/>
</dbReference>
<dbReference type="GO" id="GO:0006906">
    <property type="term" value="P:vesicle fusion"/>
    <property type="evidence" value="ECO:0007669"/>
    <property type="project" value="TreeGrafter"/>
</dbReference>
<keyword evidence="9" id="KW-0931">ER-Golgi transport</keyword>
<evidence type="ECO:0000256" key="10">
    <source>
        <dbReference type="SAM" id="Phobius"/>
    </source>
</evidence>
<proteinExistence type="inferred from homology"/>
<evidence type="ECO:0000256" key="3">
    <source>
        <dbReference type="ARBA" id="ARBA00022448"/>
    </source>
</evidence>
<sequence length="227" mass="25670">MATYESFRRQARTLESVLDSKMATYSRLGTSLGAHDMSDLESGSNDRWSDLEAEIEGLFEKLTETVEEMAALLNNPSSPPTQSMLHTVQRHRDVLQDYKTDYRRTKTNLQHAFDRANLLNNVRSDIESYKTAHSSTTDALLAERNRIDSSHRMTDDILAQAYETRAEFGRQRASIAGINARMGNVISSMPGIDSLLGMIRTRRRRDAVIMGVVFGIGLVVILRYHWG</sequence>
<evidence type="ECO:0000256" key="8">
    <source>
        <dbReference type="ARBA" id="ARBA00023136"/>
    </source>
</evidence>
<evidence type="ECO:0000313" key="12">
    <source>
        <dbReference type="Proteomes" id="UP000007148"/>
    </source>
</evidence>
<dbReference type="GO" id="GO:0031201">
    <property type="term" value="C:SNARE complex"/>
    <property type="evidence" value="ECO:0007669"/>
    <property type="project" value="TreeGrafter"/>
</dbReference>
<dbReference type="FunCoup" id="G4T8X9">
    <property type="interactions" value="392"/>
</dbReference>
<accession>G4T8X9</accession>
<comment type="subcellular location">
    <subcellularLocation>
        <location evidence="1">Golgi apparatus membrane</location>
        <topology evidence="1">Single-pass type IV membrane protein</topology>
    </subcellularLocation>
</comment>
<dbReference type="STRING" id="1109443.G4T8X9"/>
<evidence type="ECO:0000256" key="7">
    <source>
        <dbReference type="ARBA" id="ARBA00023034"/>
    </source>
</evidence>